<dbReference type="EMBL" id="PIPQ01000001">
    <property type="protein sequence ID" value="RUO43842.1"/>
    <property type="molecule type" value="Genomic_DNA"/>
</dbReference>
<sequence>MFSFAWSWVLLLLPLPLVLLFAKSSGVDTAKLHFPGSASRGLTGTQAPSLSNLQRLRQLFLPFIVWCCVVVAAAQPRWLGEPIPTQQQAREILIAMDLSGSMRQEDMRMNGQPVSRLYAAHHILADFIRRRQGDRIGLIIYADSAHMYVPLTSDLDTVARLAEEAELGLVGSQTALGDAIGLAIKSFITSNSEQRVILMLTDGMINAGRIGPEEAILLAKNNDVRIHTIGIGADEMVVPSLFGERRINPSQELNEPFLTEVAHASGGEYFRARNVREMERIYSLIDQLEPVQSEQQQFRPQRSLVHWPLGLGLLCVLLHAGLFWLKQRSLQGRAL</sequence>
<dbReference type="OrthoDB" id="6206554at2"/>
<comment type="caution">
    <text evidence="3">The sequence shown here is derived from an EMBL/GenBank/DDBJ whole genome shotgun (WGS) entry which is preliminary data.</text>
</comment>
<keyword evidence="1" id="KW-0812">Transmembrane</keyword>
<accession>A0A432X8W9</accession>
<dbReference type="Pfam" id="PF13519">
    <property type="entry name" value="VWA_2"/>
    <property type="match status" value="1"/>
</dbReference>
<dbReference type="PROSITE" id="PS50234">
    <property type="entry name" value="VWFA"/>
    <property type="match status" value="1"/>
</dbReference>
<dbReference type="PANTHER" id="PTHR22550">
    <property type="entry name" value="SPORE GERMINATION PROTEIN"/>
    <property type="match status" value="1"/>
</dbReference>
<keyword evidence="1" id="KW-1133">Transmembrane helix</keyword>
<dbReference type="AlphaFoldDB" id="A0A432X8W9"/>
<feature type="transmembrane region" description="Helical" evidence="1">
    <location>
        <begin position="304"/>
        <end position="325"/>
    </location>
</feature>
<dbReference type="SMART" id="SM00327">
    <property type="entry name" value="VWA"/>
    <property type="match status" value="1"/>
</dbReference>
<dbReference type="Proteomes" id="UP000286976">
    <property type="component" value="Unassembled WGS sequence"/>
</dbReference>
<name>A0A432X8W9_9GAMM</name>
<evidence type="ECO:0000259" key="2">
    <source>
        <dbReference type="PROSITE" id="PS50234"/>
    </source>
</evidence>
<evidence type="ECO:0000313" key="4">
    <source>
        <dbReference type="Proteomes" id="UP000286976"/>
    </source>
</evidence>
<organism evidence="3 4">
    <name type="scientific">Aliidiomarina taiwanensis</name>
    <dbReference type="NCBI Taxonomy" id="946228"/>
    <lineage>
        <taxon>Bacteria</taxon>
        <taxon>Pseudomonadati</taxon>
        <taxon>Pseudomonadota</taxon>
        <taxon>Gammaproteobacteria</taxon>
        <taxon>Alteromonadales</taxon>
        <taxon>Idiomarinaceae</taxon>
        <taxon>Aliidiomarina</taxon>
    </lineage>
</organism>
<dbReference type="InterPro" id="IPR036465">
    <property type="entry name" value="vWFA_dom_sf"/>
</dbReference>
<protein>
    <submittedName>
        <fullName evidence="3">IMP dehydrogenase</fullName>
    </submittedName>
</protein>
<feature type="domain" description="VWFA" evidence="2">
    <location>
        <begin position="91"/>
        <end position="288"/>
    </location>
</feature>
<reference evidence="3 4" key="1">
    <citation type="journal article" date="2011" name="Front. Microbiol.">
        <title>Genomic signatures of strain selection and enhancement in Bacillus atrophaeus var. globigii, a historical biowarfare simulant.</title>
        <authorList>
            <person name="Gibbons H.S."/>
            <person name="Broomall S.M."/>
            <person name="McNew L.A."/>
            <person name="Daligault H."/>
            <person name="Chapman C."/>
            <person name="Bruce D."/>
            <person name="Karavis M."/>
            <person name="Krepps M."/>
            <person name="McGregor P.A."/>
            <person name="Hong C."/>
            <person name="Park K.H."/>
            <person name="Akmal A."/>
            <person name="Feldman A."/>
            <person name="Lin J.S."/>
            <person name="Chang W.E."/>
            <person name="Higgs B.W."/>
            <person name="Demirev P."/>
            <person name="Lindquist J."/>
            <person name="Liem A."/>
            <person name="Fochler E."/>
            <person name="Read T.D."/>
            <person name="Tapia R."/>
            <person name="Johnson S."/>
            <person name="Bishop-Lilly K.A."/>
            <person name="Detter C."/>
            <person name="Han C."/>
            <person name="Sozhamannan S."/>
            <person name="Rosenzweig C.N."/>
            <person name="Skowronski E.W."/>
        </authorList>
    </citation>
    <scope>NUCLEOTIDE SEQUENCE [LARGE SCALE GENOMIC DNA]</scope>
    <source>
        <strain evidence="3 4">AIT1</strain>
    </source>
</reference>
<keyword evidence="4" id="KW-1185">Reference proteome</keyword>
<dbReference type="PANTHER" id="PTHR22550:SF18">
    <property type="entry name" value="VWFA DOMAIN-CONTAINING PROTEIN"/>
    <property type="match status" value="1"/>
</dbReference>
<keyword evidence="1" id="KW-0472">Membrane</keyword>
<dbReference type="RefSeq" id="WP_126756230.1">
    <property type="nucleotide sequence ID" value="NZ_PIPQ01000001.1"/>
</dbReference>
<gene>
    <name evidence="3" type="ORF">CWE15_01195</name>
</gene>
<proteinExistence type="predicted"/>
<dbReference type="InterPro" id="IPR050768">
    <property type="entry name" value="UPF0353/GerABKA_families"/>
</dbReference>
<evidence type="ECO:0000256" key="1">
    <source>
        <dbReference type="SAM" id="Phobius"/>
    </source>
</evidence>
<evidence type="ECO:0000313" key="3">
    <source>
        <dbReference type="EMBL" id="RUO43842.1"/>
    </source>
</evidence>
<dbReference type="InterPro" id="IPR002035">
    <property type="entry name" value="VWF_A"/>
</dbReference>
<dbReference type="Gene3D" id="3.40.50.410">
    <property type="entry name" value="von Willebrand factor, type A domain"/>
    <property type="match status" value="1"/>
</dbReference>
<dbReference type="SUPFAM" id="SSF53300">
    <property type="entry name" value="vWA-like"/>
    <property type="match status" value="1"/>
</dbReference>